<evidence type="ECO:0000313" key="1">
    <source>
        <dbReference type="Proteomes" id="UP000036681"/>
    </source>
</evidence>
<proteinExistence type="predicted"/>
<name>A0A0M3IAC4_ASCLU</name>
<protein>
    <submittedName>
        <fullName evidence="2">Uncharacterized protein</fullName>
    </submittedName>
</protein>
<sequence length="250" mass="29002">MSAKIRVRLFVCLYDRFNLLLKIKSILQFLHRFSKCYDQENHHIVRQKCTAVEQCFWRYRSIASTFVDIWPSINIAPSAIIVIWLLPKFAWPFLRQGSGILGYPTRATLSTLPPSGNVRDEGARKVKNPDLFATSSAPKMTSSEVEKVVRSMKRRKNAVLGWSRGKNRRQPMDEADCWMVSTKRQEKTGRTVAKMEKSADALMWNQVDAPSTGSRRLEKRTPERVNEIIAAERKYILVYHYYRAIYATHT</sequence>
<keyword evidence="1" id="KW-1185">Reference proteome</keyword>
<organism evidence="1 2">
    <name type="scientific">Ascaris lumbricoides</name>
    <name type="common">Giant roundworm</name>
    <dbReference type="NCBI Taxonomy" id="6252"/>
    <lineage>
        <taxon>Eukaryota</taxon>
        <taxon>Metazoa</taxon>
        <taxon>Ecdysozoa</taxon>
        <taxon>Nematoda</taxon>
        <taxon>Chromadorea</taxon>
        <taxon>Rhabditida</taxon>
        <taxon>Spirurina</taxon>
        <taxon>Ascaridomorpha</taxon>
        <taxon>Ascaridoidea</taxon>
        <taxon>Ascarididae</taxon>
        <taxon>Ascaris</taxon>
    </lineage>
</organism>
<evidence type="ECO:0000313" key="2">
    <source>
        <dbReference type="WBParaSite" id="ALUE_0001451001-mRNA-1"/>
    </source>
</evidence>
<dbReference type="AlphaFoldDB" id="A0A0M3IAC4"/>
<accession>A0A0M3IAC4</accession>
<dbReference type="Proteomes" id="UP000036681">
    <property type="component" value="Unplaced"/>
</dbReference>
<dbReference type="WBParaSite" id="ALUE_0001451001-mRNA-1">
    <property type="protein sequence ID" value="ALUE_0001451001-mRNA-1"/>
    <property type="gene ID" value="ALUE_0001451001"/>
</dbReference>
<reference evidence="2" key="1">
    <citation type="submission" date="2017-02" db="UniProtKB">
        <authorList>
            <consortium name="WormBaseParasite"/>
        </authorList>
    </citation>
    <scope>IDENTIFICATION</scope>
</reference>